<dbReference type="GO" id="GO:0005634">
    <property type="term" value="C:nucleus"/>
    <property type="evidence" value="ECO:0007669"/>
    <property type="project" value="UniProtKB-SubCell"/>
</dbReference>
<evidence type="ECO:0000313" key="9">
    <source>
        <dbReference type="Proteomes" id="UP000694844"/>
    </source>
</evidence>
<feature type="region of interest" description="Disordered" evidence="8">
    <location>
        <begin position="1"/>
        <end position="76"/>
    </location>
</feature>
<dbReference type="KEGG" id="cvn:111138132"/>
<evidence type="ECO:0000256" key="3">
    <source>
        <dbReference type="ARBA" id="ARBA00011060"/>
    </source>
</evidence>
<dbReference type="GeneID" id="111138132"/>
<dbReference type="GO" id="GO:0000775">
    <property type="term" value="C:chromosome, centromeric region"/>
    <property type="evidence" value="ECO:0007669"/>
    <property type="project" value="UniProtKB-SubCell"/>
</dbReference>
<name>A0A8B8F1J7_CRAVI</name>
<feature type="compositionally biased region" description="Low complexity" evidence="8">
    <location>
        <begin position="1"/>
        <end position="12"/>
    </location>
</feature>
<keyword evidence="9" id="KW-1185">Reference proteome</keyword>
<gene>
    <name evidence="10" type="primary">LOC111138132</name>
</gene>
<feature type="compositionally biased region" description="Polar residues" evidence="8">
    <location>
        <begin position="42"/>
        <end position="55"/>
    </location>
</feature>
<dbReference type="AlphaFoldDB" id="A0A8B8F1J7"/>
<keyword evidence="5" id="KW-0158">Chromosome</keyword>
<evidence type="ECO:0000256" key="5">
    <source>
        <dbReference type="ARBA" id="ARBA00022454"/>
    </source>
</evidence>
<dbReference type="OrthoDB" id="8864979at2759"/>
<evidence type="ECO:0000256" key="2">
    <source>
        <dbReference type="ARBA" id="ARBA00004584"/>
    </source>
</evidence>
<proteinExistence type="inferred from homology"/>
<feature type="compositionally biased region" description="Polar residues" evidence="8">
    <location>
        <begin position="65"/>
        <end position="75"/>
    </location>
</feature>
<dbReference type="RefSeq" id="XP_022345678.1">
    <property type="nucleotide sequence ID" value="XM_022489970.1"/>
</dbReference>
<dbReference type="Proteomes" id="UP000694844">
    <property type="component" value="Chromosome 5"/>
</dbReference>
<protein>
    <recommendedName>
        <fullName evidence="4">Centromere protein L</fullName>
    </recommendedName>
</protein>
<dbReference type="Pfam" id="PF13092">
    <property type="entry name" value="CENP-L"/>
    <property type="match status" value="1"/>
</dbReference>
<evidence type="ECO:0000256" key="4">
    <source>
        <dbReference type="ARBA" id="ARBA00016380"/>
    </source>
</evidence>
<evidence type="ECO:0000313" key="10">
    <source>
        <dbReference type="RefSeq" id="XP_022345678.1"/>
    </source>
</evidence>
<evidence type="ECO:0000256" key="7">
    <source>
        <dbReference type="ARBA" id="ARBA00023328"/>
    </source>
</evidence>
<dbReference type="InterPro" id="IPR025204">
    <property type="entry name" value="CENP-L"/>
</dbReference>
<comment type="similarity">
    <text evidence="3">Belongs to the CENP-L/IML3 family.</text>
</comment>
<reference evidence="10" key="1">
    <citation type="submission" date="2025-08" db="UniProtKB">
        <authorList>
            <consortium name="RefSeq"/>
        </authorList>
    </citation>
    <scope>IDENTIFICATION</scope>
    <source>
        <tissue evidence="10">Whole sample</tissue>
    </source>
</reference>
<comment type="subcellular location">
    <subcellularLocation>
        <location evidence="2">Chromosome</location>
        <location evidence="2">Centromere</location>
    </subcellularLocation>
    <subcellularLocation>
        <location evidence="1">Nucleus</location>
    </subcellularLocation>
</comment>
<keyword evidence="6" id="KW-0539">Nucleus</keyword>
<dbReference type="PANTHER" id="PTHR31740:SF2">
    <property type="entry name" value="CENTROMERE PROTEIN L"/>
    <property type="match status" value="1"/>
</dbReference>
<dbReference type="PANTHER" id="PTHR31740">
    <property type="entry name" value="CENTROMERE PROTEIN L"/>
    <property type="match status" value="1"/>
</dbReference>
<keyword evidence="7" id="KW-0137">Centromere</keyword>
<sequence length="365" mass="41285">MASRRNSASSSRGMSTPQTSCLLKSRLSQRFTPRRFTPYWRTPQSRRVATAVQSSKGRRKAVPTKSKNGSDSSADSADLKGFIDKTWRVYKLSPLYKFSTAPKDLKRYGQLLSSCVEAANQKITIVESNASGKAFFCVQKELQNSKDDPAAIQILIKGRKATANTDSILLTATLCGVEMEDNLLNPEVKEHFTYYPILLVKSTVALTDVLITWLQRHFDCKISPLIFPPVHLAWMIAMWSGGLANSKRKNKPVELVYQVPSECEGIKKITYSIEADDCLRVWNSIHDSREDIFTEEEMTTFIASMEEHFYSLFRIKLNAMQLSCVGTALCYIGREGLLKIYSAEHVICILRHLTELSVEHFMLNM</sequence>
<evidence type="ECO:0000256" key="6">
    <source>
        <dbReference type="ARBA" id="ARBA00023242"/>
    </source>
</evidence>
<organism evidence="9 10">
    <name type="scientific">Crassostrea virginica</name>
    <name type="common">Eastern oyster</name>
    <dbReference type="NCBI Taxonomy" id="6565"/>
    <lineage>
        <taxon>Eukaryota</taxon>
        <taxon>Metazoa</taxon>
        <taxon>Spiralia</taxon>
        <taxon>Lophotrochozoa</taxon>
        <taxon>Mollusca</taxon>
        <taxon>Bivalvia</taxon>
        <taxon>Autobranchia</taxon>
        <taxon>Pteriomorphia</taxon>
        <taxon>Ostreida</taxon>
        <taxon>Ostreoidea</taxon>
        <taxon>Ostreidae</taxon>
        <taxon>Crassostrea</taxon>
    </lineage>
</organism>
<accession>A0A8B8F1J7</accession>
<evidence type="ECO:0000256" key="1">
    <source>
        <dbReference type="ARBA" id="ARBA00004123"/>
    </source>
</evidence>
<evidence type="ECO:0000256" key="8">
    <source>
        <dbReference type="SAM" id="MobiDB-lite"/>
    </source>
</evidence>
<feature type="compositionally biased region" description="Polar residues" evidence="8">
    <location>
        <begin position="13"/>
        <end position="31"/>
    </location>
</feature>